<dbReference type="Pfam" id="PF13041">
    <property type="entry name" value="PPR_2"/>
    <property type="match status" value="2"/>
</dbReference>
<feature type="repeat" description="PPR" evidence="2">
    <location>
        <begin position="650"/>
        <end position="684"/>
    </location>
</feature>
<accession>A0AAV7EUH9</accession>
<dbReference type="InterPro" id="IPR002885">
    <property type="entry name" value="PPR_rpt"/>
</dbReference>
<dbReference type="InterPro" id="IPR046848">
    <property type="entry name" value="E_motif"/>
</dbReference>
<protein>
    <recommendedName>
        <fullName evidence="5">Pentatricopeptide repeat-containing protein</fullName>
    </recommendedName>
</protein>
<gene>
    <name evidence="3" type="ORF">H6P81_011461</name>
</gene>
<dbReference type="PROSITE" id="PS51375">
    <property type="entry name" value="PPR"/>
    <property type="match status" value="6"/>
</dbReference>
<dbReference type="Pfam" id="PF20431">
    <property type="entry name" value="E_motif"/>
    <property type="match status" value="1"/>
</dbReference>
<dbReference type="InterPro" id="IPR011990">
    <property type="entry name" value="TPR-like_helical_dom_sf"/>
</dbReference>
<dbReference type="FunFam" id="1.25.40.10:FF:000090">
    <property type="entry name" value="Pentatricopeptide repeat-containing protein, chloroplastic"/>
    <property type="match status" value="1"/>
</dbReference>
<dbReference type="PANTHER" id="PTHR47926:SF397">
    <property type="entry name" value="(WILD MALAYSIAN BANANA) HYPOTHETICAL PROTEIN"/>
    <property type="match status" value="1"/>
</dbReference>
<sequence>MGRSEDGHEEYQASYLVLSSAYTSNSMTVELNQFITKLLIPLFIPPTEAFLLLRDAMLGGVGQTAGENKNLMLILNTGAPRKNRILSFCFVVDLKSLLQFHALIITYGNHNNLFFSSKLISLYSSFNQPNVSAAVFYGTNPKDTFLWNSVIKAHFANGKYVESIEFYFQMRRARVPLSCFTVPMVVSACAELRDISVGYTVHGVAVKFNLLAGNSAVGSSLIYMYSRCGHMDEARNVFEEMPVRDVVAWTALIVGYVNNKESEKGLCYIWKMFGRTENGVRPNAHTIETGLQACGDVGALQEGRCLHSYAIKTGNLFCNFVSSQLLSMYSKCGTIEESYLAFLEVSTKDLVAWTTIISMYVKKGAIFKCLNLFSSMQTEKVKPDGIILSCLLMGIGNFASISEGRIFHGLILRKNYGCDISVNNSLLSIYCKLGCLSMGEKFFSQMHQSNAESWNWMVFGYGKTETIKCLEYFRSMQLLGLEADSKSLVAVISSCCRLGALYLGRAVHCYVKKLSIHEDVSIANSLIQMYGKCEEIYLAKVIFDRMNKDMVTWNTMIATYASTGHSSEALLLFDQMTLEGVKPNSATLASVLSACADLAALDYGIRIHNYIKENELECNLSVGTALIDMYAKCGQLGISRNIFDLMPEKDVISWNVMISGYGFNGYANYAVEVFSQMEKSGIIPNEVTFLAVLTACSHGGLVEEGRYLFDRMCTYYAISPTLKHYASMVHLLGRSGNLLEAESMILKMPMVPDGGVWGTLLGACAVQNNVEIGERVAKNAIEADPENDGYYILMSNMYGSVGRWEEVEKIRLKMQTMGIRKRAGWSAMELDGKVHLFLVQEESHPSRKKKLLNKIKPRGLPLSEPVCKLLVGLYGDDDIQVLRKYPVGAPEESKDNTVVLNDSL</sequence>
<keyword evidence="1" id="KW-0677">Repeat</keyword>
<dbReference type="AlphaFoldDB" id="A0AAV7EUH9"/>
<proteinExistence type="predicted"/>
<organism evidence="3 4">
    <name type="scientific">Aristolochia fimbriata</name>
    <name type="common">White veined hardy Dutchman's pipe vine</name>
    <dbReference type="NCBI Taxonomy" id="158543"/>
    <lineage>
        <taxon>Eukaryota</taxon>
        <taxon>Viridiplantae</taxon>
        <taxon>Streptophyta</taxon>
        <taxon>Embryophyta</taxon>
        <taxon>Tracheophyta</taxon>
        <taxon>Spermatophyta</taxon>
        <taxon>Magnoliopsida</taxon>
        <taxon>Magnoliidae</taxon>
        <taxon>Piperales</taxon>
        <taxon>Aristolochiaceae</taxon>
        <taxon>Aristolochia</taxon>
    </lineage>
</organism>
<feature type="repeat" description="PPR" evidence="2">
    <location>
        <begin position="549"/>
        <end position="583"/>
    </location>
</feature>
<feature type="repeat" description="PPR" evidence="2">
    <location>
        <begin position="349"/>
        <end position="383"/>
    </location>
</feature>
<dbReference type="FunFam" id="1.25.40.10:FF:000344">
    <property type="entry name" value="Pentatricopeptide repeat-containing protein"/>
    <property type="match status" value="1"/>
</dbReference>
<reference evidence="3 4" key="1">
    <citation type="submission" date="2021-07" db="EMBL/GenBank/DDBJ databases">
        <title>The Aristolochia fimbriata genome: insights into angiosperm evolution, floral development and chemical biosynthesis.</title>
        <authorList>
            <person name="Jiao Y."/>
        </authorList>
    </citation>
    <scope>NUCLEOTIDE SEQUENCE [LARGE SCALE GENOMIC DNA]</scope>
    <source>
        <strain evidence="3">IBCAS-2021</strain>
        <tissue evidence="3">Leaf</tissue>
    </source>
</reference>
<feature type="repeat" description="PPR" evidence="2">
    <location>
        <begin position="214"/>
        <end position="248"/>
    </location>
</feature>
<dbReference type="NCBIfam" id="TIGR00756">
    <property type="entry name" value="PPR"/>
    <property type="match status" value="5"/>
</dbReference>
<evidence type="ECO:0008006" key="5">
    <source>
        <dbReference type="Google" id="ProtNLM"/>
    </source>
</evidence>
<comment type="caution">
    <text evidence="3">The sequence shown here is derived from an EMBL/GenBank/DDBJ whole genome shotgun (WGS) entry which is preliminary data.</text>
</comment>
<feature type="repeat" description="PPR" evidence="2">
    <location>
        <begin position="143"/>
        <end position="177"/>
    </location>
</feature>
<dbReference type="PANTHER" id="PTHR47926">
    <property type="entry name" value="PENTATRICOPEPTIDE REPEAT-CONTAINING PROTEIN"/>
    <property type="match status" value="1"/>
</dbReference>
<evidence type="ECO:0000256" key="2">
    <source>
        <dbReference type="PROSITE-ProRule" id="PRU00708"/>
    </source>
</evidence>
<dbReference type="FunFam" id="1.25.40.10:FF:000883">
    <property type="entry name" value="Pentatricopeptide repeat-containing protein"/>
    <property type="match status" value="1"/>
</dbReference>
<dbReference type="Pfam" id="PF01535">
    <property type="entry name" value="PPR"/>
    <property type="match status" value="7"/>
</dbReference>
<dbReference type="Proteomes" id="UP000825729">
    <property type="component" value="Unassembled WGS sequence"/>
</dbReference>
<name>A0AAV7EUH9_ARIFI</name>
<keyword evidence="4" id="KW-1185">Reference proteome</keyword>
<evidence type="ECO:0000313" key="4">
    <source>
        <dbReference type="Proteomes" id="UP000825729"/>
    </source>
</evidence>
<evidence type="ECO:0000313" key="3">
    <source>
        <dbReference type="EMBL" id="KAG9451496.1"/>
    </source>
</evidence>
<evidence type="ECO:0000256" key="1">
    <source>
        <dbReference type="ARBA" id="ARBA00022737"/>
    </source>
</evidence>
<dbReference type="GO" id="GO:0003723">
    <property type="term" value="F:RNA binding"/>
    <property type="evidence" value="ECO:0007669"/>
    <property type="project" value="InterPro"/>
</dbReference>
<dbReference type="EMBL" id="JAINDJ010000004">
    <property type="protein sequence ID" value="KAG9451496.1"/>
    <property type="molecule type" value="Genomic_DNA"/>
</dbReference>
<feature type="repeat" description="PPR" evidence="2">
    <location>
        <begin position="419"/>
        <end position="453"/>
    </location>
</feature>
<dbReference type="Gene3D" id="1.25.40.10">
    <property type="entry name" value="Tetratricopeptide repeat domain"/>
    <property type="match status" value="6"/>
</dbReference>
<dbReference type="InterPro" id="IPR046960">
    <property type="entry name" value="PPR_At4g14850-like_plant"/>
</dbReference>
<dbReference type="GO" id="GO:0009451">
    <property type="term" value="P:RNA modification"/>
    <property type="evidence" value="ECO:0007669"/>
    <property type="project" value="InterPro"/>
</dbReference>